<evidence type="ECO:0000313" key="2">
    <source>
        <dbReference type="EMBL" id="MFD2045595.1"/>
    </source>
</evidence>
<comment type="caution">
    <text evidence="2">The sequence shown here is derived from an EMBL/GenBank/DDBJ whole genome shotgun (WGS) entry which is preliminary data.</text>
</comment>
<protein>
    <submittedName>
        <fullName evidence="2">YaaR family protein</fullName>
    </submittedName>
</protein>
<sequence length="144" mass="16468">MKISQEMRSQVTNKNIQSNTEGKQSFQTIVQSQTQKLQQSGLQKLMQDITLQGNKLARYRSFKDLVKFKRLVKGFLKETVSSGLDLQKSHSFSFTGNSRNLTIVKEIDEKLIELTEEIMNQEKKTVDLLGLIGEIKGLLINLYT</sequence>
<evidence type="ECO:0000313" key="3">
    <source>
        <dbReference type="Proteomes" id="UP001597383"/>
    </source>
</evidence>
<proteinExistence type="predicted"/>
<dbReference type="InterPro" id="IPR024042">
    <property type="entry name" value="TM1646-like_dom_sf"/>
</dbReference>
<accession>A0ABW4W488</accession>
<organism evidence="2 3">
    <name type="scientific">Ornithinibacillus salinisoli</name>
    <dbReference type="NCBI Taxonomy" id="1848459"/>
    <lineage>
        <taxon>Bacteria</taxon>
        <taxon>Bacillati</taxon>
        <taxon>Bacillota</taxon>
        <taxon>Bacilli</taxon>
        <taxon>Bacillales</taxon>
        <taxon>Bacillaceae</taxon>
        <taxon>Ornithinibacillus</taxon>
    </lineage>
</organism>
<dbReference type="InterPro" id="IPR005585">
    <property type="entry name" value="DUF327"/>
</dbReference>
<dbReference type="EMBL" id="JBHUHQ010000020">
    <property type="protein sequence ID" value="MFD2045595.1"/>
    <property type="molecule type" value="Genomic_DNA"/>
</dbReference>
<keyword evidence="3" id="KW-1185">Reference proteome</keyword>
<feature type="region of interest" description="Disordered" evidence="1">
    <location>
        <begin position="1"/>
        <end position="23"/>
    </location>
</feature>
<dbReference type="SUPFAM" id="SSF158397">
    <property type="entry name" value="TM1646-like"/>
    <property type="match status" value="1"/>
</dbReference>
<dbReference type="RefSeq" id="WP_377558240.1">
    <property type="nucleotide sequence ID" value="NZ_JBHUHQ010000020.1"/>
</dbReference>
<gene>
    <name evidence="2" type="ORF">ACFSJF_15055</name>
</gene>
<reference evidence="3" key="1">
    <citation type="journal article" date="2019" name="Int. J. Syst. Evol. Microbiol.">
        <title>The Global Catalogue of Microorganisms (GCM) 10K type strain sequencing project: providing services to taxonomists for standard genome sequencing and annotation.</title>
        <authorList>
            <consortium name="The Broad Institute Genomics Platform"/>
            <consortium name="The Broad Institute Genome Sequencing Center for Infectious Disease"/>
            <person name="Wu L."/>
            <person name="Ma J."/>
        </authorList>
    </citation>
    <scope>NUCLEOTIDE SEQUENCE [LARGE SCALE GENOMIC DNA]</scope>
    <source>
        <strain evidence="3">R28</strain>
    </source>
</reference>
<dbReference type="Pfam" id="PF03885">
    <property type="entry name" value="DUF327"/>
    <property type="match status" value="1"/>
</dbReference>
<evidence type="ECO:0000256" key="1">
    <source>
        <dbReference type="SAM" id="MobiDB-lite"/>
    </source>
</evidence>
<dbReference type="Proteomes" id="UP001597383">
    <property type="component" value="Unassembled WGS sequence"/>
</dbReference>
<name>A0ABW4W488_9BACI</name>
<dbReference type="Gene3D" id="1.20.120.490">
    <property type="entry name" value="Hypothetical protein TM1646-like domain"/>
    <property type="match status" value="1"/>
</dbReference>